<evidence type="ECO:0000313" key="2">
    <source>
        <dbReference type="Proteomes" id="UP000509222"/>
    </source>
</evidence>
<reference evidence="2" key="1">
    <citation type="submission" date="2020-06" db="EMBL/GenBank/DDBJ databases">
        <title>Isolation of Planomicrobium glaciei.</title>
        <authorList>
            <person name="Malisova L."/>
            <person name="Safrankova R."/>
            <person name="Jakubu V."/>
            <person name="Spanelova P."/>
        </authorList>
    </citation>
    <scope>NUCLEOTIDE SEQUENCE [LARGE SCALE GENOMIC DNA]</scope>
    <source>
        <strain evidence="2">NRL-ATB46093</strain>
    </source>
</reference>
<keyword evidence="1" id="KW-0503">Monooxygenase</keyword>
<dbReference type="PROSITE" id="PS51725">
    <property type="entry name" value="ABM"/>
    <property type="match status" value="1"/>
</dbReference>
<dbReference type="InterPro" id="IPR007138">
    <property type="entry name" value="ABM_dom"/>
</dbReference>
<dbReference type="InterPro" id="IPR050404">
    <property type="entry name" value="Heme-degrading_MO"/>
</dbReference>
<name>A0A1G8HEQ3_9BACL</name>
<sequence length="108" mass="12487">MFIQSRKMTITEGNSHLVLERFSKPGILEKQEGFVDMKVLQKKVRRGEEEVLILVTWESEAHWKQWEKSDVHIAGHKANLNKPKPAHILNVEVAKYEVKAVKTAVQEN</sequence>
<protein>
    <submittedName>
        <fullName evidence="1">Antibiotic biosynthesis monooxygenase</fullName>
    </submittedName>
</protein>
<accession>A0A1G8HEQ3</accession>
<dbReference type="PANTHER" id="PTHR34474">
    <property type="entry name" value="SIGNAL TRANSDUCTION PROTEIN TRAP"/>
    <property type="match status" value="1"/>
</dbReference>
<dbReference type="Gene3D" id="3.30.70.100">
    <property type="match status" value="1"/>
</dbReference>
<dbReference type="AlphaFoldDB" id="A0A1G8HEQ3"/>
<organism evidence="1 2">
    <name type="scientific">Planococcus glaciei</name>
    <dbReference type="NCBI Taxonomy" id="459472"/>
    <lineage>
        <taxon>Bacteria</taxon>
        <taxon>Bacillati</taxon>
        <taxon>Bacillota</taxon>
        <taxon>Bacilli</taxon>
        <taxon>Bacillales</taxon>
        <taxon>Caryophanaceae</taxon>
        <taxon>Planococcus</taxon>
    </lineage>
</organism>
<dbReference type="Proteomes" id="UP000509222">
    <property type="component" value="Chromosome"/>
</dbReference>
<dbReference type="RefSeq" id="WP_074510720.1">
    <property type="nucleotide sequence ID" value="NZ_CP051177.1"/>
</dbReference>
<dbReference type="OrthoDB" id="1645001at2"/>
<dbReference type="GO" id="GO:0004497">
    <property type="term" value="F:monooxygenase activity"/>
    <property type="evidence" value="ECO:0007669"/>
    <property type="project" value="UniProtKB-KW"/>
</dbReference>
<dbReference type="EMBL" id="CP051177">
    <property type="protein sequence ID" value="QKX51967.1"/>
    <property type="molecule type" value="Genomic_DNA"/>
</dbReference>
<keyword evidence="1" id="KW-0560">Oxidoreductase</keyword>
<dbReference type="PANTHER" id="PTHR34474:SF1">
    <property type="entry name" value="HEME-DEGRADING MONOOXYGENASE HMOA"/>
    <property type="match status" value="1"/>
</dbReference>
<gene>
    <name evidence="1" type="ORF">HF394_16050</name>
</gene>
<dbReference type="eggNOG" id="COG2329">
    <property type="taxonomic scope" value="Bacteria"/>
</dbReference>
<keyword evidence="2" id="KW-1185">Reference proteome</keyword>
<evidence type="ECO:0000313" key="1">
    <source>
        <dbReference type="EMBL" id="QKX51967.1"/>
    </source>
</evidence>
<dbReference type="Pfam" id="PF03992">
    <property type="entry name" value="ABM"/>
    <property type="match status" value="1"/>
</dbReference>
<dbReference type="STRING" id="459472.SAMN04487975_11173"/>
<proteinExistence type="predicted"/>
<dbReference type="SUPFAM" id="SSF54909">
    <property type="entry name" value="Dimeric alpha+beta barrel"/>
    <property type="match status" value="1"/>
</dbReference>
<dbReference type="InterPro" id="IPR011008">
    <property type="entry name" value="Dimeric_a/b-barrel"/>
</dbReference>